<dbReference type="Proteomes" id="UP000509126">
    <property type="component" value="Chromosome"/>
</dbReference>
<dbReference type="EMBL" id="CP054803">
    <property type="protein sequence ID" value="QKU21652.1"/>
    <property type="molecule type" value="Genomic_DNA"/>
</dbReference>
<evidence type="ECO:0000313" key="7">
    <source>
        <dbReference type="EMBL" id="QKU21652.1"/>
    </source>
</evidence>
<keyword evidence="1" id="KW-0175">Coiled coil</keyword>
<feature type="domain" description="Transposase IS66 zinc-finger binding" evidence="3">
    <location>
        <begin position="140"/>
        <end position="182"/>
    </location>
</feature>
<evidence type="ECO:0000259" key="5">
    <source>
        <dbReference type="Pfam" id="PF13817"/>
    </source>
</evidence>
<protein>
    <submittedName>
        <fullName evidence="6">IS66 family transposase</fullName>
    </submittedName>
</protein>
<name>A0A6N1MRR1_ACILW</name>
<dbReference type="InterPro" id="IPR039552">
    <property type="entry name" value="IS66_C"/>
</dbReference>
<dbReference type="Pfam" id="PF13005">
    <property type="entry name" value="zf-IS66"/>
    <property type="match status" value="1"/>
</dbReference>
<evidence type="ECO:0000313" key="6">
    <source>
        <dbReference type="EMBL" id="QKU21381.1"/>
    </source>
</evidence>
<dbReference type="InterPro" id="IPR052344">
    <property type="entry name" value="Transposase-related"/>
</dbReference>
<dbReference type="Pfam" id="PF03050">
    <property type="entry name" value="DDE_Tnp_IS66"/>
    <property type="match status" value="1"/>
</dbReference>
<evidence type="ECO:0000256" key="1">
    <source>
        <dbReference type="SAM" id="Coils"/>
    </source>
</evidence>
<dbReference type="RefSeq" id="WP_174894363.1">
    <property type="nucleotide sequence ID" value="NZ_CP054803.1"/>
</dbReference>
<dbReference type="PANTHER" id="PTHR33678:SF1">
    <property type="entry name" value="BLL1576 PROTEIN"/>
    <property type="match status" value="1"/>
</dbReference>
<evidence type="ECO:0000259" key="2">
    <source>
        <dbReference type="Pfam" id="PF03050"/>
    </source>
</evidence>
<reference evidence="6 8" key="1">
    <citation type="submission" date="2019-11" db="EMBL/GenBank/DDBJ databases">
        <title>FDA dAtabase for Regulatory Grade micrObial Sequences (FDA-ARGOS): Supporting development and validation of Infectious Disease Dx tests.</title>
        <authorList>
            <person name="Patel R."/>
            <person name="Rucinski S."/>
            <person name="Tallon L."/>
            <person name="Sadzewicz L."/>
            <person name="Vavikolanu K."/>
            <person name="Mehta A."/>
            <person name="Aluvathingal J."/>
            <person name="Nadendla S."/>
            <person name="Nandy P."/>
            <person name="Geyer C."/>
            <person name="Yan Y."/>
            <person name="Sichtig H."/>
        </authorList>
    </citation>
    <scope>NUCLEOTIDE SEQUENCE [LARGE SCALE GENOMIC DNA]</scope>
    <source>
        <strain evidence="6 8">FDAARGOS_557</strain>
    </source>
</reference>
<feature type="domain" description="Transposase IS66 central" evidence="2">
    <location>
        <begin position="196"/>
        <end position="483"/>
    </location>
</feature>
<dbReference type="AlphaFoldDB" id="A0A6N1MRR1"/>
<dbReference type="InterPro" id="IPR004291">
    <property type="entry name" value="Transposase_IS66_central"/>
</dbReference>
<gene>
    <name evidence="6" type="ORF">FOB19_08175</name>
    <name evidence="7" type="ORF">FOB19_09690</name>
</gene>
<dbReference type="InterPro" id="IPR024474">
    <property type="entry name" value="Znf_dom_IS66"/>
</dbReference>
<accession>A0A6N1MRR1</accession>
<dbReference type="Pfam" id="PF13007">
    <property type="entry name" value="LZ_Tnp_IS66"/>
    <property type="match status" value="1"/>
</dbReference>
<proteinExistence type="predicted"/>
<dbReference type="InterPro" id="IPR024463">
    <property type="entry name" value="Transposase_TnpC_homeodom"/>
</dbReference>
<sequence>MKMLPDLSQLTHEQLLEFTRQLAMQHQSLAQSNQELEKSNQQLDAKVQHLSILNQKYEHELALFKKHKFGSKNEHLTAKQIHLWDEAVEEDIAAVDLELERLNADKTDAATQKATVNKPKRRPLPDHLHTIRIEHEPASTQCACGCQLRRIGEDVSEKLHFRPAQFYKEQHVRGKWVCDQCDTLTQQAMPAYVIDKGIASPELLSHVLVSKYADHLPLYRQRLIYQRAGIELSRSTLSDWIGRCGVELEPLANALKQVVLQQRVIHADETPVTIMRMGDDEKKPKKGYVWAYATTQYNPVQAVIYDFQDSRSGQHAEEFLNGWQGHLVCDDYSGYKARFKSGDVIEVGCMAHARRKFHELHVTGKSQIAEQALVLIQKLYAIEAELRKKTDGTAEHRREYRQKHSQPVMQQLYEWLNQHYLTVPSSSPTAKAINYSLKRWQALCRYLDDGDLPIDNNWIENQMRPWALGRKNWLFAGSLRSGQRAANIMTLIQSAKLNGLDPYAYLSDVLKRLPTHKVTQIEELLPHRWKSDQN</sequence>
<evidence type="ECO:0000259" key="4">
    <source>
        <dbReference type="Pfam" id="PF13007"/>
    </source>
</evidence>
<evidence type="ECO:0000259" key="3">
    <source>
        <dbReference type="Pfam" id="PF13005"/>
    </source>
</evidence>
<feature type="coiled-coil region" evidence="1">
    <location>
        <begin position="26"/>
        <end position="60"/>
    </location>
</feature>
<evidence type="ECO:0000313" key="8">
    <source>
        <dbReference type="Proteomes" id="UP000509126"/>
    </source>
</evidence>
<dbReference type="Pfam" id="PF13817">
    <property type="entry name" value="DDE_Tnp_IS66_C"/>
    <property type="match status" value="1"/>
</dbReference>
<dbReference type="NCBIfam" id="NF033517">
    <property type="entry name" value="transpos_IS66"/>
    <property type="match status" value="1"/>
</dbReference>
<dbReference type="EMBL" id="CP054803">
    <property type="protein sequence ID" value="QKU21381.1"/>
    <property type="molecule type" value="Genomic_DNA"/>
</dbReference>
<organism evidence="6 8">
    <name type="scientific">Acinetobacter lwoffii</name>
    <dbReference type="NCBI Taxonomy" id="28090"/>
    <lineage>
        <taxon>Bacteria</taxon>
        <taxon>Pseudomonadati</taxon>
        <taxon>Pseudomonadota</taxon>
        <taxon>Gammaproteobacteria</taxon>
        <taxon>Moraxellales</taxon>
        <taxon>Moraxellaceae</taxon>
        <taxon>Acinetobacter</taxon>
    </lineage>
</organism>
<feature type="domain" description="Transposase IS66 C-terminal" evidence="5">
    <location>
        <begin position="490"/>
        <end position="527"/>
    </location>
</feature>
<feature type="domain" description="Transposase TnpC homeodomain" evidence="4">
    <location>
        <begin position="57"/>
        <end position="133"/>
    </location>
</feature>
<dbReference type="PANTHER" id="PTHR33678">
    <property type="entry name" value="BLL1576 PROTEIN"/>
    <property type="match status" value="1"/>
</dbReference>